<sequence length="993" mass="115440">MGDNTNSQCVQMCLLLYTILFWLTGLALIFLSLLTLLDPRRNYILDLVDFSEDDPLLRGASYLALVTGSVTMIIGFIGYCGTIKKSLCLLITFLTNDFDQKLQLLIKQNYGVNPNMEYNAKVTSLIDKLQFNEQCCGSVDYKEWSSSRWRTSFWTNVELLQQQPQFGFDVVPITCCVQLSGATPMNPVARSSARCQQFQANKLWRHQMQQCCGATGPHNYYDSFWYKTNTERGTISFVPQSCCKQMQEARAWFIKPIDPMCTSYNYHTSAFNSSVNIQGCHEKLLDWLTVQTVMFVSIGLSFAAFQNILAHWNLHCFIANAACAWLLLLCYSMINSSIFVAIYNFVIRNFVSIYSFYIFLLMSLTIVTDLSMVKKGKKHHKKVKKVKSKDSAQALLEVKGHLIQEVSSDLSSIRKRDETQTMSDLLWINSRIENISRVPGRILRNDEICPENAELKKYRIIASEYHRRGDRKFLNQDYRGAYTDFLHAMKILGEHGDISDEFGRDIKLVRVYQDKCCICFWMLYRIGRYQVFFLYPTILLDFALFAALMKEYHMIMTKEEVKDTIYCYRETAKAVWSLEKEKLETRKPFLTSDWINLWILYPCDDVLLEDLLSVHEEDNPENKSTLAESAYKDALKQTARGYHSLAVSTLLDAYIHGQEMYRSEAFLLLSLIYSQLHENEVEYYLDTFIDFWEVDQFKVPVHRWKQIFMRYMSLARTLLVSPLENLDLSMFTPKEQAQFFTQTALTVALRLQLLGGKDWMQKDVSNMTKLENIEKLCDRAIKADRQSLQSGMLREYTVMMISVIENASSDSVRNALLTMTEYLEANQRHFEADHHYSFASWCLFSGFFIVECIDEAIKYGTVLEKCLFFPGFVSSFLIEKKCPIKENIDTENVLKYINKVEERLSNDPENFRLYLNIAEFYYHLNIMEEASLYANLAIKYWLAHIFQGRLEQLVRNAVVLETLAEVEKEVRGIKTCTAIIIITDINLKLIWKK</sequence>
<protein>
    <submittedName>
        <fullName evidence="8">Tetraspanin</fullName>
    </submittedName>
</protein>
<keyword evidence="7" id="KW-1185">Reference proteome</keyword>
<dbReference type="Proteomes" id="UP000267606">
    <property type="component" value="Unassembled WGS sequence"/>
</dbReference>
<dbReference type="GO" id="GO:0005886">
    <property type="term" value="C:plasma membrane"/>
    <property type="evidence" value="ECO:0007669"/>
    <property type="project" value="TreeGrafter"/>
</dbReference>
<reference evidence="8" key="1">
    <citation type="submission" date="2016-06" db="UniProtKB">
        <authorList>
            <consortium name="WormBaseParasite"/>
        </authorList>
    </citation>
    <scope>IDENTIFICATION</scope>
</reference>
<organism evidence="8">
    <name type="scientific">Onchocerca flexuosa</name>
    <dbReference type="NCBI Taxonomy" id="387005"/>
    <lineage>
        <taxon>Eukaryota</taxon>
        <taxon>Metazoa</taxon>
        <taxon>Ecdysozoa</taxon>
        <taxon>Nematoda</taxon>
        <taxon>Chromadorea</taxon>
        <taxon>Rhabditida</taxon>
        <taxon>Spirurina</taxon>
        <taxon>Spiruromorpha</taxon>
        <taxon>Filarioidea</taxon>
        <taxon>Onchocercidae</taxon>
        <taxon>Onchocerca</taxon>
    </lineage>
</organism>
<dbReference type="WBParaSite" id="OFLC_0000020301-mRNA-1">
    <property type="protein sequence ID" value="OFLC_0000020301-mRNA-1"/>
    <property type="gene ID" value="OFLC_0000020301"/>
</dbReference>
<evidence type="ECO:0000313" key="8">
    <source>
        <dbReference type="WBParaSite" id="OFLC_0000020301-mRNA-1"/>
    </source>
</evidence>
<dbReference type="SUPFAM" id="SSF48652">
    <property type="entry name" value="Tetraspanin"/>
    <property type="match status" value="1"/>
</dbReference>
<feature type="transmembrane region" description="Helical" evidence="5">
    <location>
        <begin position="14"/>
        <end position="36"/>
    </location>
</feature>
<dbReference type="InterPro" id="IPR008952">
    <property type="entry name" value="Tetraspanin_EC2_sf"/>
</dbReference>
<keyword evidence="3 5" id="KW-1133">Transmembrane helix</keyword>
<reference evidence="6 7" key="2">
    <citation type="submission" date="2018-11" db="EMBL/GenBank/DDBJ databases">
        <authorList>
            <consortium name="Pathogen Informatics"/>
        </authorList>
    </citation>
    <scope>NUCLEOTIDE SEQUENCE [LARGE SCALE GENOMIC DNA]</scope>
</reference>
<dbReference type="EMBL" id="UZAJ01000055">
    <property type="protein sequence ID" value="VDO24975.1"/>
    <property type="molecule type" value="Genomic_DNA"/>
</dbReference>
<feature type="transmembrane region" description="Helical" evidence="5">
    <location>
        <begin position="351"/>
        <end position="372"/>
    </location>
</feature>
<dbReference type="STRING" id="387005.A0A183GY94"/>
<dbReference type="AlphaFoldDB" id="A0A183GY94"/>
<comment type="subcellular location">
    <subcellularLocation>
        <location evidence="1">Membrane</location>
        <topology evidence="1">Multi-pass membrane protein</topology>
    </subcellularLocation>
</comment>
<dbReference type="PRINTS" id="PR00259">
    <property type="entry name" value="TMFOUR"/>
</dbReference>
<feature type="transmembrane region" description="Helical" evidence="5">
    <location>
        <begin position="317"/>
        <end position="345"/>
    </location>
</feature>
<evidence type="ECO:0000313" key="6">
    <source>
        <dbReference type="EMBL" id="VDO24975.1"/>
    </source>
</evidence>
<dbReference type="InterPro" id="IPR018499">
    <property type="entry name" value="Tetraspanin/Peripherin"/>
</dbReference>
<dbReference type="Gene3D" id="1.10.1450.10">
    <property type="entry name" value="Tetraspanin"/>
    <property type="match status" value="1"/>
</dbReference>
<evidence type="ECO:0000256" key="5">
    <source>
        <dbReference type="SAM" id="Phobius"/>
    </source>
</evidence>
<keyword evidence="4 5" id="KW-0472">Membrane</keyword>
<keyword evidence="2 5" id="KW-0812">Transmembrane</keyword>
<evidence type="ECO:0000256" key="2">
    <source>
        <dbReference type="ARBA" id="ARBA00022692"/>
    </source>
</evidence>
<evidence type="ECO:0000256" key="3">
    <source>
        <dbReference type="ARBA" id="ARBA00022989"/>
    </source>
</evidence>
<evidence type="ECO:0000256" key="4">
    <source>
        <dbReference type="ARBA" id="ARBA00023136"/>
    </source>
</evidence>
<accession>A0A183GY94</accession>
<gene>
    <name evidence="6" type="ORF">OFLC_LOCUS204</name>
</gene>
<evidence type="ECO:0000256" key="1">
    <source>
        <dbReference type="ARBA" id="ARBA00004141"/>
    </source>
</evidence>
<name>A0A183GY94_9BILA</name>
<dbReference type="PANTHER" id="PTHR19282:SF555">
    <property type="entry name" value="TETRASPANIN-2A"/>
    <property type="match status" value="1"/>
</dbReference>
<proteinExistence type="predicted"/>
<feature type="transmembrane region" description="Helical" evidence="5">
    <location>
        <begin position="56"/>
        <end position="79"/>
    </location>
</feature>
<evidence type="ECO:0000313" key="7">
    <source>
        <dbReference type="Proteomes" id="UP000267606"/>
    </source>
</evidence>
<dbReference type="PANTHER" id="PTHR19282">
    <property type="entry name" value="TETRASPANIN"/>
    <property type="match status" value="1"/>
</dbReference>
<dbReference type="Pfam" id="PF00335">
    <property type="entry name" value="Tetraspanin"/>
    <property type="match status" value="1"/>
</dbReference>
<feature type="transmembrane region" description="Helical" evidence="5">
    <location>
        <begin position="531"/>
        <end position="549"/>
    </location>
</feature>